<proteinExistence type="predicted"/>
<gene>
    <name evidence="1" type="ORF">VTL71DRAFT_12295</name>
</gene>
<protein>
    <submittedName>
        <fullName evidence="1">Uncharacterized protein</fullName>
    </submittedName>
</protein>
<name>A0ABR4CM76_9HELO</name>
<evidence type="ECO:0000313" key="2">
    <source>
        <dbReference type="Proteomes" id="UP001595075"/>
    </source>
</evidence>
<accession>A0ABR4CM76</accession>
<dbReference type="PANTHER" id="PTHR24148">
    <property type="entry name" value="ANKYRIN REPEAT DOMAIN-CONTAINING PROTEIN 39 HOMOLOG-RELATED"/>
    <property type="match status" value="1"/>
</dbReference>
<comment type="caution">
    <text evidence="1">The sequence shown here is derived from an EMBL/GenBank/DDBJ whole genome shotgun (WGS) entry which is preliminary data.</text>
</comment>
<dbReference type="InterPro" id="IPR052895">
    <property type="entry name" value="HetReg/Transcr_Mod"/>
</dbReference>
<keyword evidence="2" id="KW-1185">Reference proteome</keyword>
<evidence type="ECO:0000313" key="1">
    <source>
        <dbReference type="EMBL" id="KAL2071060.1"/>
    </source>
</evidence>
<dbReference type="Proteomes" id="UP001595075">
    <property type="component" value="Unassembled WGS sequence"/>
</dbReference>
<reference evidence="1 2" key="1">
    <citation type="journal article" date="2024" name="Commun. Biol.">
        <title>Comparative genomic analysis of thermophilic fungi reveals convergent evolutionary adaptations and gene losses.</title>
        <authorList>
            <person name="Steindorff A.S."/>
            <person name="Aguilar-Pontes M.V."/>
            <person name="Robinson A.J."/>
            <person name="Andreopoulos B."/>
            <person name="LaButti K."/>
            <person name="Kuo A."/>
            <person name="Mondo S."/>
            <person name="Riley R."/>
            <person name="Otillar R."/>
            <person name="Haridas S."/>
            <person name="Lipzen A."/>
            <person name="Grimwood J."/>
            <person name="Schmutz J."/>
            <person name="Clum A."/>
            <person name="Reid I.D."/>
            <person name="Moisan M.C."/>
            <person name="Butler G."/>
            <person name="Nguyen T.T.M."/>
            <person name="Dewar K."/>
            <person name="Conant G."/>
            <person name="Drula E."/>
            <person name="Henrissat B."/>
            <person name="Hansel C."/>
            <person name="Singer S."/>
            <person name="Hutchinson M.I."/>
            <person name="de Vries R.P."/>
            <person name="Natvig D.O."/>
            <person name="Powell A.J."/>
            <person name="Tsang A."/>
            <person name="Grigoriev I.V."/>
        </authorList>
    </citation>
    <scope>NUCLEOTIDE SEQUENCE [LARGE SCALE GENOMIC DNA]</scope>
    <source>
        <strain evidence="1 2">CBS 494.80</strain>
    </source>
</reference>
<dbReference type="PANTHER" id="PTHR24148:SF64">
    <property type="entry name" value="HETEROKARYON INCOMPATIBILITY DOMAIN-CONTAINING PROTEIN"/>
    <property type="match status" value="1"/>
</dbReference>
<sequence>MTSLNQKCIFNMSRLRDLQGPTRPFDEGKRWSLQICMLMTEHQQHHVSRRHDRVYAMLGMLHDHTRSLLVPLNYDRPVEELYQTATMIMVLDYRSLEYLTRQHVVYTFPGRASWTWFSPFHMQHLFPKLLEHRVQSHCVWSPIVSETGNEIFDENHVVDGFPKSASSQFGNPVTDVNSPILVTKGFILDTVITSFDNLSPGNIRRQLISVYRNLREELEGSFRDATIIMGILNKMWQAFQIKFRADASDHKEDSELFIAAISTWILNAETDAIVNVSRPHQAVGACELVEELLVLRLAYTENDQVAKHFGRNTFISAKGYVGVGPMDDDREGAPPAVQVGDELMMLPLLDIPIVLRAHPDGLYTFIGPAHLPEVRGNHLLQPDGTPNLVDVRIK</sequence>
<organism evidence="1 2">
    <name type="scientific">Oculimacula yallundae</name>
    <dbReference type="NCBI Taxonomy" id="86028"/>
    <lineage>
        <taxon>Eukaryota</taxon>
        <taxon>Fungi</taxon>
        <taxon>Dikarya</taxon>
        <taxon>Ascomycota</taxon>
        <taxon>Pezizomycotina</taxon>
        <taxon>Leotiomycetes</taxon>
        <taxon>Helotiales</taxon>
        <taxon>Ploettnerulaceae</taxon>
        <taxon>Oculimacula</taxon>
    </lineage>
</organism>
<dbReference type="EMBL" id="JAZHXI010000005">
    <property type="protein sequence ID" value="KAL2071060.1"/>
    <property type="molecule type" value="Genomic_DNA"/>
</dbReference>